<sequence length="39" mass="4453">RDTAAAHAKVRHLEHRVKTWVPSPGFPNKYGTNSLLPNW</sequence>
<dbReference type="EMBL" id="BARS01023316">
    <property type="protein sequence ID" value="GAG10146.1"/>
    <property type="molecule type" value="Genomic_DNA"/>
</dbReference>
<feature type="non-terminal residue" evidence="1">
    <location>
        <position position="1"/>
    </location>
</feature>
<comment type="caution">
    <text evidence="1">The sequence shown here is derived from an EMBL/GenBank/DDBJ whole genome shotgun (WGS) entry which is preliminary data.</text>
</comment>
<gene>
    <name evidence="1" type="ORF">S01H1_37138</name>
</gene>
<name>X0WBU4_9ZZZZ</name>
<dbReference type="AlphaFoldDB" id="X0WBU4"/>
<proteinExistence type="predicted"/>
<reference evidence="1" key="1">
    <citation type="journal article" date="2014" name="Front. Microbiol.">
        <title>High frequency of phylogenetically diverse reductive dehalogenase-homologous genes in deep subseafloor sedimentary metagenomes.</title>
        <authorList>
            <person name="Kawai M."/>
            <person name="Futagami T."/>
            <person name="Toyoda A."/>
            <person name="Takaki Y."/>
            <person name="Nishi S."/>
            <person name="Hori S."/>
            <person name="Arai W."/>
            <person name="Tsubouchi T."/>
            <person name="Morono Y."/>
            <person name="Uchiyama I."/>
            <person name="Ito T."/>
            <person name="Fujiyama A."/>
            <person name="Inagaki F."/>
            <person name="Takami H."/>
        </authorList>
    </citation>
    <scope>NUCLEOTIDE SEQUENCE</scope>
    <source>
        <strain evidence="1">Expedition CK06-06</strain>
    </source>
</reference>
<accession>X0WBU4</accession>
<organism evidence="1">
    <name type="scientific">marine sediment metagenome</name>
    <dbReference type="NCBI Taxonomy" id="412755"/>
    <lineage>
        <taxon>unclassified sequences</taxon>
        <taxon>metagenomes</taxon>
        <taxon>ecological metagenomes</taxon>
    </lineage>
</organism>
<protein>
    <submittedName>
        <fullName evidence="1">Uncharacterized protein</fullName>
    </submittedName>
</protein>
<evidence type="ECO:0000313" key="1">
    <source>
        <dbReference type="EMBL" id="GAG10146.1"/>
    </source>
</evidence>